<reference evidence="2" key="1">
    <citation type="submission" date="2020-11" db="EMBL/GenBank/DDBJ databases">
        <authorList>
            <consortium name="DOE Joint Genome Institute"/>
            <person name="Ahrendt S."/>
            <person name="Riley R."/>
            <person name="Andreopoulos W."/>
            <person name="Labutti K."/>
            <person name="Pangilinan J."/>
            <person name="Ruiz-Duenas F.J."/>
            <person name="Barrasa J.M."/>
            <person name="Sanchez-Garcia M."/>
            <person name="Camarero S."/>
            <person name="Miyauchi S."/>
            <person name="Serrano A."/>
            <person name="Linde D."/>
            <person name="Babiker R."/>
            <person name="Drula E."/>
            <person name="Ayuso-Fernandez I."/>
            <person name="Pacheco R."/>
            <person name="Padilla G."/>
            <person name="Ferreira P."/>
            <person name="Barriuso J."/>
            <person name="Kellner H."/>
            <person name="Castanera R."/>
            <person name="Alfaro M."/>
            <person name="Ramirez L."/>
            <person name="Pisabarro A.G."/>
            <person name="Kuo A."/>
            <person name="Tritt A."/>
            <person name="Lipzen A."/>
            <person name="He G."/>
            <person name="Yan M."/>
            <person name="Ng V."/>
            <person name="Cullen D."/>
            <person name="Martin F."/>
            <person name="Rosso M.-N."/>
            <person name="Henrissat B."/>
            <person name="Hibbett D."/>
            <person name="Martinez A.T."/>
            <person name="Grigoriev I.V."/>
        </authorList>
    </citation>
    <scope>NUCLEOTIDE SEQUENCE</scope>
    <source>
        <strain evidence="2">AH 40177</strain>
    </source>
</reference>
<evidence type="ECO:0008006" key="4">
    <source>
        <dbReference type="Google" id="ProtNLM"/>
    </source>
</evidence>
<keyword evidence="1" id="KW-0732">Signal</keyword>
<sequence>MMRLNLFSSLVAIATVLSLTARDVQGQGNNVNWTQWENSDCTGAIVSTGTCSGDETCACEPIVGNGISTETVGECSGFIFENAVCAIGDGFSDIPPNTGCFGFGIFPGTSTSFACGPPFN</sequence>
<dbReference type="EMBL" id="JADNRY010000125">
    <property type="protein sequence ID" value="KAF9064344.1"/>
    <property type="molecule type" value="Genomic_DNA"/>
</dbReference>
<evidence type="ECO:0000313" key="2">
    <source>
        <dbReference type="EMBL" id="KAF9064344.1"/>
    </source>
</evidence>
<evidence type="ECO:0000313" key="3">
    <source>
        <dbReference type="Proteomes" id="UP000772434"/>
    </source>
</evidence>
<feature type="chain" id="PRO_5040176348" description="Extracellular membrane protein CFEM domain-containing protein" evidence="1">
    <location>
        <begin position="27"/>
        <end position="120"/>
    </location>
</feature>
<accession>A0A9P5PJE9</accession>
<proteinExistence type="predicted"/>
<name>A0A9P5PJE9_9AGAR</name>
<protein>
    <recommendedName>
        <fullName evidence="4">Extracellular membrane protein CFEM domain-containing protein</fullName>
    </recommendedName>
</protein>
<dbReference type="AlphaFoldDB" id="A0A9P5PJE9"/>
<comment type="caution">
    <text evidence="2">The sequence shown here is derived from an EMBL/GenBank/DDBJ whole genome shotgun (WGS) entry which is preliminary data.</text>
</comment>
<evidence type="ECO:0000256" key="1">
    <source>
        <dbReference type="SAM" id="SignalP"/>
    </source>
</evidence>
<feature type="signal peptide" evidence="1">
    <location>
        <begin position="1"/>
        <end position="26"/>
    </location>
</feature>
<organism evidence="2 3">
    <name type="scientific">Rhodocollybia butyracea</name>
    <dbReference type="NCBI Taxonomy" id="206335"/>
    <lineage>
        <taxon>Eukaryota</taxon>
        <taxon>Fungi</taxon>
        <taxon>Dikarya</taxon>
        <taxon>Basidiomycota</taxon>
        <taxon>Agaricomycotina</taxon>
        <taxon>Agaricomycetes</taxon>
        <taxon>Agaricomycetidae</taxon>
        <taxon>Agaricales</taxon>
        <taxon>Marasmiineae</taxon>
        <taxon>Omphalotaceae</taxon>
        <taxon>Rhodocollybia</taxon>
    </lineage>
</organism>
<keyword evidence="3" id="KW-1185">Reference proteome</keyword>
<dbReference type="Proteomes" id="UP000772434">
    <property type="component" value="Unassembled WGS sequence"/>
</dbReference>
<gene>
    <name evidence="2" type="ORF">BDP27DRAFT_1333620</name>
</gene>